<comment type="cofactor">
    <cofactor evidence="4">
        <name>heme</name>
        <dbReference type="ChEBI" id="CHEBI:30413"/>
    </cofactor>
</comment>
<proteinExistence type="predicted"/>
<dbReference type="Pfam" id="PF00067">
    <property type="entry name" value="p450"/>
    <property type="match status" value="1"/>
</dbReference>
<evidence type="ECO:0000313" key="7">
    <source>
        <dbReference type="Proteomes" id="UP001285441"/>
    </source>
</evidence>
<dbReference type="PRINTS" id="PR00385">
    <property type="entry name" value="P450"/>
</dbReference>
<evidence type="ECO:0000313" key="6">
    <source>
        <dbReference type="EMBL" id="KAK3377436.1"/>
    </source>
</evidence>
<evidence type="ECO:0000256" key="4">
    <source>
        <dbReference type="PIRSR" id="PIRSR602401-1"/>
    </source>
</evidence>
<name>A0AAE0KIV1_9PEZI</name>
<dbReference type="GO" id="GO:0020037">
    <property type="term" value="F:heme binding"/>
    <property type="evidence" value="ECO:0007669"/>
    <property type="project" value="InterPro"/>
</dbReference>
<dbReference type="EMBL" id="JAULSW010000006">
    <property type="protein sequence ID" value="KAK3377436.1"/>
    <property type="molecule type" value="Genomic_DNA"/>
</dbReference>
<keyword evidence="7" id="KW-1185">Reference proteome</keyword>
<keyword evidence="3 4" id="KW-0408">Iron</keyword>
<dbReference type="Gene3D" id="1.10.630.10">
    <property type="entry name" value="Cytochrome P450"/>
    <property type="match status" value="1"/>
</dbReference>
<dbReference type="AlphaFoldDB" id="A0AAE0KIV1"/>
<dbReference type="Proteomes" id="UP001285441">
    <property type="component" value="Unassembled WGS sequence"/>
</dbReference>
<dbReference type="GO" id="GO:0004497">
    <property type="term" value="F:monooxygenase activity"/>
    <property type="evidence" value="ECO:0007669"/>
    <property type="project" value="InterPro"/>
</dbReference>
<accession>A0AAE0KIV1</accession>
<dbReference type="GO" id="GO:0016705">
    <property type="term" value="F:oxidoreductase activity, acting on paired donors, with incorporation or reduction of molecular oxygen"/>
    <property type="evidence" value="ECO:0007669"/>
    <property type="project" value="InterPro"/>
</dbReference>
<organism evidence="6 7">
    <name type="scientific">Podospora didyma</name>
    <dbReference type="NCBI Taxonomy" id="330526"/>
    <lineage>
        <taxon>Eukaryota</taxon>
        <taxon>Fungi</taxon>
        <taxon>Dikarya</taxon>
        <taxon>Ascomycota</taxon>
        <taxon>Pezizomycotina</taxon>
        <taxon>Sordariomycetes</taxon>
        <taxon>Sordariomycetidae</taxon>
        <taxon>Sordariales</taxon>
        <taxon>Podosporaceae</taxon>
        <taxon>Podospora</taxon>
    </lineage>
</organism>
<dbReference type="PRINTS" id="PR00463">
    <property type="entry name" value="EP450I"/>
</dbReference>
<dbReference type="InterPro" id="IPR002401">
    <property type="entry name" value="Cyt_P450_E_grp-I"/>
</dbReference>
<reference evidence="6" key="2">
    <citation type="submission" date="2023-06" db="EMBL/GenBank/DDBJ databases">
        <authorList>
            <consortium name="Lawrence Berkeley National Laboratory"/>
            <person name="Haridas S."/>
            <person name="Hensen N."/>
            <person name="Bonometti L."/>
            <person name="Westerberg I."/>
            <person name="Brannstrom I.O."/>
            <person name="Guillou S."/>
            <person name="Cros-Aarteil S."/>
            <person name="Calhoun S."/>
            <person name="Kuo A."/>
            <person name="Mondo S."/>
            <person name="Pangilinan J."/>
            <person name="Riley R."/>
            <person name="LaButti K."/>
            <person name="Andreopoulos B."/>
            <person name="Lipzen A."/>
            <person name="Chen C."/>
            <person name="Yanf M."/>
            <person name="Daum C."/>
            <person name="Ng V."/>
            <person name="Clum A."/>
            <person name="Steindorff A."/>
            <person name="Ohm R."/>
            <person name="Martin F."/>
            <person name="Silar P."/>
            <person name="Natvig D."/>
            <person name="Lalanne C."/>
            <person name="Gautier V."/>
            <person name="Ament-velasquez S.L."/>
            <person name="Kruys A."/>
            <person name="Hutchinson M.I."/>
            <person name="Powell A.J."/>
            <person name="Barry K."/>
            <person name="Miller A.N."/>
            <person name="Grigoriev I.V."/>
            <person name="Debuchy R."/>
            <person name="Gladieux P."/>
            <person name="Thoren M.H."/>
            <person name="Johannesson H."/>
        </authorList>
    </citation>
    <scope>NUCLEOTIDE SEQUENCE</scope>
    <source>
        <strain evidence="6">CBS 232.78</strain>
    </source>
</reference>
<keyword evidence="1 4" id="KW-0349">Heme</keyword>
<dbReference type="CDD" id="cd11051">
    <property type="entry name" value="CYP59-like"/>
    <property type="match status" value="1"/>
</dbReference>
<evidence type="ECO:0000256" key="3">
    <source>
        <dbReference type="ARBA" id="ARBA00023004"/>
    </source>
</evidence>
<reference evidence="6" key="1">
    <citation type="journal article" date="2023" name="Mol. Phylogenet. Evol.">
        <title>Genome-scale phylogeny and comparative genomics of the fungal order Sordariales.</title>
        <authorList>
            <person name="Hensen N."/>
            <person name="Bonometti L."/>
            <person name="Westerberg I."/>
            <person name="Brannstrom I.O."/>
            <person name="Guillou S."/>
            <person name="Cros-Aarteil S."/>
            <person name="Calhoun S."/>
            <person name="Haridas S."/>
            <person name="Kuo A."/>
            <person name="Mondo S."/>
            <person name="Pangilinan J."/>
            <person name="Riley R."/>
            <person name="LaButti K."/>
            <person name="Andreopoulos B."/>
            <person name="Lipzen A."/>
            <person name="Chen C."/>
            <person name="Yan M."/>
            <person name="Daum C."/>
            <person name="Ng V."/>
            <person name="Clum A."/>
            <person name="Steindorff A."/>
            <person name="Ohm R.A."/>
            <person name="Martin F."/>
            <person name="Silar P."/>
            <person name="Natvig D.O."/>
            <person name="Lalanne C."/>
            <person name="Gautier V."/>
            <person name="Ament-Velasquez S.L."/>
            <person name="Kruys A."/>
            <person name="Hutchinson M.I."/>
            <person name="Powell A.J."/>
            <person name="Barry K."/>
            <person name="Miller A.N."/>
            <person name="Grigoriev I.V."/>
            <person name="Debuchy R."/>
            <person name="Gladieux P."/>
            <person name="Hiltunen Thoren M."/>
            <person name="Johannesson H."/>
        </authorList>
    </citation>
    <scope>NUCLEOTIDE SEQUENCE</scope>
    <source>
        <strain evidence="6">CBS 232.78</strain>
    </source>
</reference>
<evidence type="ECO:0000256" key="5">
    <source>
        <dbReference type="SAM" id="MobiDB-lite"/>
    </source>
</evidence>
<comment type="caution">
    <text evidence="6">The sequence shown here is derived from an EMBL/GenBank/DDBJ whole genome shotgun (WGS) entry which is preliminary data.</text>
</comment>
<protein>
    <submittedName>
        <fullName evidence="6">Cytochrome P450</fullName>
    </submittedName>
</protein>
<gene>
    <name evidence="6" type="ORF">B0H63DRAFT_218819</name>
</gene>
<dbReference type="GO" id="GO:0005506">
    <property type="term" value="F:iron ion binding"/>
    <property type="evidence" value="ECO:0007669"/>
    <property type="project" value="InterPro"/>
</dbReference>
<dbReference type="PANTHER" id="PTHR24305">
    <property type="entry name" value="CYTOCHROME P450"/>
    <property type="match status" value="1"/>
</dbReference>
<dbReference type="PANTHER" id="PTHR24305:SF222">
    <property type="entry name" value="CYTOCHROME P450 MONOOXYGENASE STCS"/>
    <property type="match status" value="1"/>
</dbReference>
<dbReference type="InterPro" id="IPR036396">
    <property type="entry name" value="Cyt_P450_sf"/>
</dbReference>
<feature type="binding site" description="axial binding residue" evidence="4">
    <location>
        <position position="484"/>
    </location>
    <ligand>
        <name>heme</name>
        <dbReference type="ChEBI" id="CHEBI:30413"/>
    </ligand>
    <ligandPart>
        <name>Fe</name>
        <dbReference type="ChEBI" id="CHEBI:18248"/>
    </ligandPart>
</feature>
<dbReference type="SUPFAM" id="SSF48264">
    <property type="entry name" value="Cytochrome P450"/>
    <property type="match status" value="1"/>
</dbReference>
<dbReference type="InterPro" id="IPR050121">
    <property type="entry name" value="Cytochrome_P450_monoxygenase"/>
</dbReference>
<feature type="region of interest" description="Disordered" evidence="5">
    <location>
        <begin position="446"/>
        <end position="468"/>
    </location>
</feature>
<keyword evidence="2 4" id="KW-0479">Metal-binding</keyword>
<evidence type="ECO:0000256" key="2">
    <source>
        <dbReference type="ARBA" id="ARBA00022723"/>
    </source>
</evidence>
<evidence type="ECO:0000256" key="1">
    <source>
        <dbReference type="ARBA" id="ARBA00022617"/>
    </source>
</evidence>
<dbReference type="InterPro" id="IPR001128">
    <property type="entry name" value="Cyt_P450"/>
</dbReference>
<sequence>MLEQLFLAALPLLFAYLFAKVRYSRFKQYASFPQLKPSLVWGHMKAINDFTVRGKLDRHIDDILGEMSDELGNPPFLMLDVRPAARAMLVITSHDVAEQISKSSKLFPWSVTKSPTFGPLEYIVGSRSILIKEGMEWKNTRKTYNPGFAPQHLMSLLPCILDKAEPFVKNLDHYARSGETFRLDELTIGLTFDIIGAVVMDTDFDAQHLDKSRRGELIQLFNKLTHTYQNFDGQLPWWFYPRREYRRWRLSVQIDRAVKNIIRQKFEEQQQRQQSDSGHKLPSRSVLALSLQGTDKLTEGLLSSISDQVKTFMFAGHDTTAILLGWIFYDLSRTPGALKTVRAELDEIFGPDPDTDSVRSKLLSKDGEDMVRRMSYISAVIKETLRLHPPAASARYSAPGTGFVVRTPQGDDVCLDGIVLYNCHKVIQRDRAVYGETANDFMPERWLGDSDTSMEDKDTHSTGTDHKKIPASAWRPFERGPRNCIGQELANIEARVIIAVVARRYDIVKIGMGEVDLDEKGQPTLNEKGQYKVKSELYSTQNVTAKAVDGNVMKVRLAPKASGAT</sequence>